<dbReference type="EMBL" id="JACXVP010000002">
    <property type="protein sequence ID" value="KAG5620561.1"/>
    <property type="molecule type" value="Genomic_DNA"/>
</dbReference>
<organism evidence="1 2">
    <name type="scientific">Solanum commersonii</name>
    <name type="common">Commerson's wild potato</name>
    <name type="synonym">Commerson's nightshade</name>
    <dbReference type="NCBI Taxonomy" id="4109"/>
    <lineage>
        <taxon>Eukaryota</taxon>
        <taxon>Viridiplantae</taxon>
        <taxon>Streptophyta</taxon>
        <taxon>Embryophyta</taxon>
        <taxon>Tracheophyta</taxon>
        <taxon>Spermatophyta</taxon>
        <taxon>Magnoliopsida</taxon>
        <taxon>eudicotyledons</taxon>
        <taxon>Gunneridae</taxon>
        <taxon>Pentapetalae</taxon>
        <taxon>asterids</taxon>
        <taxon>lamiids</taxon>
        <taxon>Solanales</taxon>
        <taxon>Solanaceae</taxon>
        <taxon>Solanoideae</taxon>
        <taxon>Solaneae</taxon>
        <taxon>Solanum</taxon>
    </lineage>
</organism>
<comment type="caution">
    <text evidence="1">The sequence shown here is derived from an EMBL/GenBank/DDBJ whole genome shotgun (WGS) entry which is preliminary data.</text>
</comment>
<sequence length="94" mass="10549">MGGAFGWSGRQISPVSTFLILQPAKRLDAWIGILRVSLDSGDDFRPSDSKREDSTLGVIIDRFKTNNLLNLLTCLCGKRQVSSRPFFDYDSKHD</sequence>
<proteinExistence type="predicted"/>
<evidence type="ECO:0000313" key="1">
    <source>
        <dbReference type="EMBL" id="KAG5620561.1"/>
    </source>
</evidence>
<accession>A0A9J6A7S3</accession>
<keyword evidence="2" id="KW-1185">Reference proteome</keyword>
<dbReference type="Proteomes" id="UP000824120">
    <property type="component" value="Chromosome 2"/>
</dbReference>
<dbReference type="AlphaFoldDB" id="A0A9J6A7S3"/>
<name>A0A9J6A7S3_SOLCO</name>
<reference evidence="1 2" key="1">
    <citation type="submission" date="2020-09" db="EMBL/GenBank/DDBJ databases">
        <title>De no assembly of potato wild relative species, Solanum commersonii.</title>
        <authorList>
            <person name="Cho K."/>
        </authorList>
    </citation>
    <scope>NUCLEOTIDE SEQUENCE [LARGE SCALE GENOMIC DNA]</scope>
    <source>
        <strain evidence="1">LZ3.2</strain>
        <tissue evidence="1">Leaf</tissue>
    </source>
</reference>
<gene>
    <name evidence="1" type="ORF">H5410_005779</name>
</gene>
<protein>
    <submittedName>
        <fullName evidence="1">Uncharacterized protein</fullName>
    </submittedName>
</protein>
<evidence type="ECO:0000313" key="2">
    <source>
        <dbReference type="Proteomes" id="UP000824120"/>
    </source>
</evidence>